<sequence>MKPNFALSLSFEGIRLLHRAFPGWHDVGEVSLEAEDLPAELTALRERAQTLTASPMICKLVIPDAQIKYLTFDGEGLTGDALEQAVRTHLDGATPYALDDLAYDWSFEAGQVHVAAVARETLAEAESFATLHGFAPVSFVARPAQGRFVGEPWFGETAQAARHLPEGDTLERDTAPVRIIGPAPVPDATQQTAAEDETPPTAETPPDPETPAAAPPPSDADDNAPATAGDDAPDTGSPQDDTPAPDTPDDTPATAFRSIRASRGDPPPSAPRRLEGAARGFTPVAPGTANSETSAAPPVTGTPQDAMSDAAVADLAASLTATEADETPDRASPAEDDSPVSAFFTRRSARIEATAPTPPPPGDEKQRMTVFGAREPATNRGRSRYLGLILTAILLLFLVAVAAWASVFLDDGIASLFRKDDQRQIVATPDIDLPEDDPEAQADAALTHPDDQPTEPPAEAEEPAPQTIAAPADLSPDEVRTRYAATGIWQMAPDAPTAPGVLTLDDFYQTSIDSQVKSSDAVALPDPSRTPADTRPETPGDPPAAGTRFRFDDRGLVVATPNGALTPQGVPVYAGRPALIPPQLPDRPEAIVTDLPNDEVLHLMGVRPRLRPDTLSEQNERGSLGLGGRTRVELAALRPRLRPESAQEAAIAAAQAAAAEATETAETAETAAATDPQAVAAALAEAVQAPDPFASATEQAVSASLKPNSRPRNFDKVVARTTQAARAAPVSASQKVTPNAPTTTTVARAATDKNVISMRQVNLIGVYGSPSNRRALVRLANGRYQKVKVGDRLDGGQVAAIGDSELHYQKRGRSIVLRMPRG</sequence>
<dbReference type="RefSeq" id="WP_073034800.1">
    <property type="nucleotide sequence ID" value="NZ_BMLR01000005.1"/>
</dbReference>
<dbReference type="OrthoDB" id="7870459at2"/>
<gene>
    <name evidence="3" type="ORF">SAMN05444398_105138</name>
</gene>
<dbReference type="Proteomes" id="UP000183974">
    <property type="component" value="Unassembled WGS sequence"/>
</dbReference>
<organism evidence="3 4">
    <name type="scientific">Roseovarius pacificus</name>
    <dbReference type="NCBI Taxonomy" id="337701"/>
    <lineage>
        <taxon>Bacteria</taxon>
        <taxon>Pseudomonadati</taxon>
        <taxon>Pseudomonadota</taxon>
        <taxon>Alphaproteobacteria</taxon>
        <taxon>Rhodobacterales</taxon>
        <taxon>Roseobacteraceae</taxon>
        <taxon>Roseovarius</taxon>
    </lineage>
</organism>
<evidence type="ECO:0000313" key="4">
    <source>
        <dbReference type="Proteomes" id="UP000183974"/>
    </source>
</evidence>
<reference evidence="3 4" key="1">
    <citation type="submission" date="2016-11" db="EMBL/GenBank/DDBJ databases">
        <authorList>
            <person name="Jaros S."/>
            <person name="Januszkiewicz K."/>
            <person name="Wedrychowicz H."/>
        </authorList>
    </citation>
    <scope>NUCLEOTIDE SEQUENCE [LARGE SCALE GENOMIC DNA]</scope>
    <source>
        <strain evidence="3 4">DSM 29589</strain>
    </source>
</reference>
<evidence type="ECO:0008006" key="5">
    <source>
        <dbReference type="Google" id="ProtNLM"/>
    </source>
</evidence>
<feature type="compositionally biased region" description="Low complexity" evidence="1">
    <location>
        <begin position="463"/>
        <end position="472"/>
    </location>
</feature>
<feature type="region of interest" description="Disordered" evidence="1">
    <location>
        <begin position="515"/>
        <end position="548"/>
    </location>
</feature>
<keyword evidence="4" id="KW-1185">Reference proteome</keyword>
<name>A0A1M7D733_9RHOB</name>
<dbReference type="EMBL" id="FRBR01000005">
    <property type="protein sequence ID" value="SHL75183.1"/>
    <property type="molecule type" value="Genomic_DNA"/>
</dbReference>
<keyword evidence="2" id="KW-0472">Membrane</keyword>
<keyword evidence="2" id="KW-1133">Transmembrane helix</keyword>
<evidence type="ECO:0000256" key="1">
    <source>
        <dbReference type="SAM" id="MobiDB-lite"/>
    </source>
</evidence>
<dbReference type="AlphaFoldDB" id="A0A1M7D733"/>
<feature type="region of interest" description="Disordered" evidence="1">
    <location>
        <begin position="445"/>
        <end position="476"/>
    </location>
</feature>
<protein>
    <recommendedName>
        <fullName evidence="5">Type IV pilus biogenesis protein PilP</fullName>
    </recommendedName>
</protein>
<keyword evidence="2" id="KW-0812">Transmembrane</keyword>
<proteinExistence type="predicted"/>
<evidence type="ECO:0000313" key="3">
    <source>
        <dbReference type="EMBL" id="SHL75183.1"/>
    </source>
</evidence>
<feature type="compositionally biased region" description="Pro residues" evidence="1">
    <location>
        <begin position="202"/>
        <end position="218"/>
    </location>
</feature>
<feature type="compositionally biased region" description="Low complexity" evidence="1">
    <location>
        <begin position="223"/>
        <end position="255"/>
    </location>
</feature>
<accession>A0A1M7D733</accession>
<evidence type="ECO:0000256" key="2">
    <source>
        <dbReference type="SAM" id="Phobius"/>
    </source>
</evidence>
<dbReference type="STRING" id="337701.SAMN05444398_105138"/>
<feature type="region of interest" description="Disordered" evidence="1">
    <location>
        <begin position="179"/>
        <end position="305"/>
    </location>
</feature>
<feature type="transmembrane region" description="Helical" evidence="2">
    <location>
        <begin position="385"/>
        <end position="409"/>
    </location>
</feature>